<keyword evidence="3" id="KW-0472">Membrane</keyword>
<feature type="transmembrane region" description="Helical" evidence="3">
    <location>
        <begin position="139"/>
        <end position="157"/>
    </location>
</feature>
<reference evidence="5" key="1">
    <citation type="submission" date="2017-09" db="EMBL/GenBank/DDBJ databases">
        <title>Depth-based differentiation of microbial function through sediment-hosted aquifers and enrichment of novel symbionts in the deep terrestrial subsurface.</title>
        <authorList>
            <person name="Probst A.J."/>
            <person name="Ladd B."/>
            <person name="Jarett J.K."/>
            <person name="Geller-Mcgrath D.E."/>
            <person name="Sieber C.M.K."/>
            <person name="Emerson J.B."/>
            <person name="Anantharaman K."/>
            <person name="Thomas B.C."/>
            <person name="Malmstrom R."/>
            <person name="Stieglmeier M."/>
            <person name="Klingl A."/>
            <person name="Woyke T."/>
            <person name="Ryan C.M."/>
            <person name="Banfield J.F."/>
        </authorList>
    </citation>
    <scope>NUCLEOTIDE SEQUENCE [LARGE SCALE GENOMIC DNA]</scope>
</reference>
<feature type="transmembrane region" description="Helical" evidence="3">
    <location>
        <begin position="108"/>
        <end position="127"/>
    </location>
</feature>
<protein>
    <submittedName>
        <fullName evidence="4">Uncharacterized protein</fullName>
    </submittedName>
</protein>
<keyword evidence="3" id="KW-1133">Transmembrane helix</keyword>
<accession>A0A2M8LH85</accession>
<evidence type="ECO:0000256" key="3">
    <source>
        <dbReference type="SAM" id="Phobius"/>
    </source>
</evidence>
<dbReference type="AlphaFoldDB" id="A0A2M8LH85"/>
<dbReference type="CDD" id="cd22265">
    <property type="entry name" value="UDM1_RNF168"/>
    <property type="match status" value="1"/>
</dbReference>
<keyword evidence="3" id="KW-0812">Transmembrane</keyword>
<sequence length="939" mass="100227">MPWFILRLLALKTIVLSCTKKLSHTKLRAGGIFVFSFLLLFAGLPAHAAELDVDSILKIFADFAFSIAGVLTKMIVLLIDTMVPIMTYNNFTGNPVVKAGWAIVRDTVNMFFVIVLIIIAFGTIFGNQRFKWQQQVPRLLIFAIVINFSKTLCGIMIDFGQVIMLTFANALREIAAGNFIQLLGLNEIYSVSANSSVTAVTESGSTGAGTSFDFFAAGVASVILTLWVLGTLIILVAILLFRIIMLWVLVVLAPLAWFMGGVAGKDGIISSNAYAEWWNEFKCLVAVGPVLMFFLWLTLAVAGAGNIAANSGFVVSADSNNADFTSSLLELNNFLSFLIGMAMLMAGFKAATQFCSGMSGDFIGKAVGKAKGVPSLAKGVALTGAGLGLKGGARGLQLGARGLQLGAGGLATGAGAVATGARYLPGSAAVGRGISTVRGGVKNLAYTAVEKAGKVPGFGAVERFGARKKGESRDQEGIRRVAEIKKQQEGLKGQSRDTVAALGKKYADRPPSGTAAQAEAMAILDQAMGDSRLQKTMRADGSLQKLWEQYGKQFEKDFSHDSEKMGAVKGFKKSNADITKSADLITDADDAKGLQAGAWEDKAVQERMSKIQTQFKGDDGKNLTAMGAARAGHYGTLAQGAAVKGADVSKMEVGAQFEDQMARALQTEDAGSAQKVIAELAKRYEDPGTSAQDRQKMDRSMERMRNSMTKRHGQSASDQAFAQFETTRSGVESNPANLAPAPELPSEGSVDEFVGQSFGGASQKRIDQAVSKYSTDEAGQKTAVDDLTQKLAQVEAEAGAQSEAVKRMRETIQARRASIESKTGQEVDAAYQELEAARKGLATAKAKGGKGSGVARAQAHLEKKQSAYTTSVASAKTEVEADSTIRDLEKQIDEELRKSQSEEVVKQAETDRKALAQAQEKLKRLTAARKKLEERRKTT</sequence>
<dbReference type="EMBL" id="PFEU01000010">
    <property type="protein sequence ID" value="PJE76813.1"/>
    <property type="molecule type" value="Genomic_DNA"/>
</dbReference>
<comment type="caution">
    <text evidence="4">The sequence shown here is derived from an EMBL/GenBank/DDBJ whole genome shotgun (WGS) entry which is preliminary data.</text>
</comment>
<feature type="compositionally biased region" description="Basic and acidic residues" evidence="2">
    <location>
        <begin position="693"/>
        <end position="705"/>
    </location>
</feature>
<dbReference type="Proteomes" id="UP000231436">
    <property type="component" value="Unassembled WGS sequence"/>
</dbReference>
<feature type="compositionally biased region" description="Polar residues" evidence="2">
    <location>
        <begin position="714"/>
        <end position="731"/>
    </location>
</feature>
<feature type="transmembrane region" description="Helical" evidence="3">
    <location>
        <begin position="214"/>
        <end position="239"/>
    </location>
</feature>
<proteinExistence type="predicted"/>
<keyword evidence="1" id="KW-0175">Coiled coil</keyword>
<feature type="transmembrane region" description="Helical" evidence="3">
    <location>
        <begin position="328"/>
        <end position="348"/>
    </location>
</feature>
<gene>
    <name evidence="4" type="ORF">COV05_02485</name>
</gene>
<feature type="transmembrane region" description="Helical" evidence="3">
    <location>
        <begin position="59"/>
        <end position="88"/>
    </location>
</feature>
<organism evidence="4 5">
    <name type="scientific">Candidatus Uhrbacteria bacterium CG10_big_fil_rev_8_21_14_0_10_48_16</name>
    <dbReference type="NCBI Taxonomy" id="1975038"/>
    <lineage>
        <taxon>Bacteria</taxon>
        <taxon>Candidatus Uhriibacteriota</taxon>
    </lineage>
</organism>
<feature type="compositionally biased region" description="Low complexity" evidence="2">
    <location>
        <begin position="732"/>
        <end position="747"/>
    </location>
</feature>
<feature type="transmembrane region" description="Helical" evidence="3">
    <location>
        <begin position="27"/>
        <end position="47"/>
    </location>
</feature>
<evidence type="ECO:0000256" key="1">
    <source>
        <dbReference type="SAM" id="Coils"/>
    </source>
</evidence>
<feature type="transmembrane region" description="Helical" evidence="3">
    <location>
        <begin position="284"/>
        <end position="307"/>
    </location>
</feature>
<feature type="coiled-coil region" evidence="1">
    <location>
        <begin position="878"/>
        <end position="935"/>
    </location>
</feature>
<evidence type="ECO:0000256" key="2">
    <source>
        <dbReference type="SAM" id="MobiDB-lite"/>
    </source>
</evidence>
<feature type="transmembrane region" description="Helical" evidence="3">
    <location>
        <begin position="246"/>
        <end position="264"/>
    </location>
</feature>
<name>A0A2M8LH85_9BACT</name>
<evidence type="ECO:0000313" key="5">
    <source>
        <dbReference type="Proteomes" id="UP000231436"/>
    </source>
</evidence>
<evidence type="ECO:0000313" key="4">
    <source>
        <dbReference type="EMBL" id="PJE76813.1"/>
    </source>
</evidence>
<feature type="region of interest" description="Disordered" evidence="2">
    <location>
        <begin position="683"/>
        <end position="755"/>
    </location>
</feature>
<feature type="coiled-coil region" evidence="1">
    <location>
        <begin position="784"/>
        <end position="847"/>
    </location>
</feature>